<dbReference type="EMBL" id="BKCJ010468517">
    <property type="protein sequence ID" value="GFA68483.1"/>
    <property type="molecule type" value="Genomic_DNA"/>
</dbReference>
<comment type="caution">
    <text evidence="3">The sequence shown here is derived from an EMBL/GenBank/DDBJ whole genome shotgun (WGS) entry which is preliminary data.</text>
</comment>
<reference evidence="3" key="1">
    <citation type="journal article" date="2019" name="Sci. Rep.">
        <title>Draft genome of Tanacetum cinerariifolium, the natural source of mosquito coil.</title>
        <authorList>
            <person name="Yamashiro T."/>
            <person name="Shiraishi A."/>
            <person name="Satake H."/>
            <person name="Nakayama K."/>
        </authorList>
    </citation>
    <scope>NUCLEOTIDE SEQUENCE</scope>
</reference>
<feature type="compositionally biased region" description="Basic and acidic residues" evidence="1">
    <location>
        <begin position="75"/>
        <end position="89"/>
    </location>
</feature>
<sequence>MIQSNPSSRDQRSLSAELSMMILMMTMVEFCLVSIVVKLQMSAQRSLLNNRNADGPSGRIVLSSSTIKFSDVKKSFEGKKQTKEEEKKSTLQVLD</sequence>
<dbReference type="AlphaFoldDB" id="A0A699K273"/>
<gene>
    <name evidence="3" type="ORF">Tci_640455</name>
</gene>
<protein>
    <submittedName>
        <fullName evidence="3">Uncharacterized protein</fullName>
    </submittedName>
</protein>
<feature type="transmembrane region" description="Helical" evidence="2">
    <location>
        <begin position="20"/>
        <end position="39"/>
    </location>
</feature>
<keyword evidence="2" id="KW-0812">Transmembrane</keyword>
<accession>A0A699K273</accession>
<keyword evidence="2" id="KW-1133">Transmembrane helix</keyword>
<evidence type="ECO:0000313" key="3">
    <source>
        <dbReference type="EMBL" id="GFA68483.1"/>
    </source>
</evidence>
<evidence type="ECO:0000256" key="2">
    <source>
        <dbReference type="SAM" id="Phobius"/>
    </source>
</evidence>
<keyword evidence="2" id="KW-0472">Membrane</keyword>
<organism evidence="3">
    <name type="scientific">Tanacetum cinerariifolium</name>
    <name type="common">Dalmatian daisy</name>
    <name type="synonym">Chrysanthemum cinerariifolium</name>
    <dbReference type="NCBI Taxonomy" id="118510"/>
    <lineage>
        <taxon>Eukaryota</taxon>
        <taxon>Viridiplantae</taxon>
        <taxon>Streptophyta</taxon>
        <taxon>Embryophyta</taxon>
        <taxon>Tracheophyta</taxon>
        <taxon>Spermatophyta</taxon>
        <taxon>Magnoliopsida</taxon>
        <taxon>eudicotyledons</taxon>
        <taxon>Gunneridae</taxon>
        <taxon>Pentapetalae</taxon>
        <taxon>asterids</taxon>
        <taxon>campanulids</taxon>
        <taxon>Asterales</taxon>
        <taxon>Asteraceae</taxon>
        <taxon>Asteroideae</taxon>
        <taxon>Anthemideae</taxon>
        <taxon>Anthemidinae</taxon>
        <taxon>Tanacetum</taxon>
    </lineage>
</organism>
<name>A0A699K273_TANCI</name>
<evidence type="ECO:0000256" key="1">
    <source>
        <dbReference type="SAM" id="MobiDB-lite"/>
    </source>
</evidence>
<feature type="region of interest" description="Disordered" evidence="1">
    <location>
        <begin position="75"/>
        <end position="95"/>
    </location>
</feature>
<proteinExistence type="predicted"/>